<dbReference type="PROSITE" id="PS51186">
    <property type="entry name" value="GNAT"/>
    <property type="match status" value="1"/>
</dbReference>
<feature type="domain" description="N-acetyltransferase" evidence="3">
    <location>
        <begin position="3"/>
        <end position="158"/>
    </location>
</feature>
<protein>
    <recommendedName>
        <fullName evidence="3">N-acetyltransferase domain-containing protein</fullName>
    </recommendedName>
</protein>
<name>A0A4R5NJE9_9LACO</name>
<dbReference type="SUPFAM" id="SSF55729">
    <property type="entry name" value="Acyl-CoA N-acyltransferases (Nat)"/>
    <property type="match status" value="1"/>
</dbReference>
<dbReference type="AlphaFoldDB" id="A0A4R5NJE9"/>
<dbReference type="InterPro" id="IPR016181">
    <property type="entry name" value="Acyl_CoA_acyltransferase"/>
</dbReference>
<organism evidence="4 5">
    <name type="scientific">Secundilactobacillus malefermentans</name>
    <dbReference type="NCBI Taxonomy" id="176292"/>
    <lineage>
        <taxon>Bacteria</taxon>
        <taxon>Bacillati</taxon>
        <taxon>Bacillota</taxon>
        <taxon>Bacilli</taxon>
        <taxon>Lactobacillales</taxon>
        <taxon>Lactobacillaceae</taxon>
        <taxon>Secundilactobacillus</taxon>
    </lineage>
</organism>
<sequence>MMIKSRLFRETDADEVAKVVAETLRTTNISDYSHDYIERTIQTLTPAFFTEKSTQTHFYVICDNSKIIGTGAIGSYWGSQTEFSLFDIFVLPAYQGQGIGKSIIQTLESDSFFKHASRIEIPASKTALGFYQKMGYTFKNNIDSLDDEQLYRLEKFPQKK</sequence>
<comment type="caution">
    <text evidence="4">The sequence shown here is derived from an EMBL/GenBank/DDBJ whole genome shotgun (WGS) entry which is preliminary data.</text>
</comment>
<dbReference type="InterPro" id="IPR050832">
    <property type="entry name" value="Bact_Acetyltransf"/>
</dbReference>
<dbReference type="Gene3D" id="3.40.630.30">
    <property type="match status" value="1"/>
</dbReference>
<dbReference type="Proteomes" id="UP000294854">
    <property type="component" value="Unassembled WGS sequence"/>
</dbReference>
<proteinExistence type="predicted"/>
<dbReference type="CDD" id="cd04301">
    <property type="entry name" value="NAT_SF"/>
    <property type="match status" value="1"/>
</dbReference>
<evidence type="ECO:0000313" key="4">
    <source>
        <dbReference type="EMBL" id="TDG74390.1"/>
    </source>
</evidence>
<evidence type="ECO:0000256" key="2">
    <source>
        <dbReference type="ARBA" id="ARBA00023315"/>
    </source>
</evidence>
<keyword evidence="2" id="KW-0012">Acyltransferase</keyword>
<keyword evidence="5" id="KW-1185">Reference proteome</keyword>
<dbReference type="GO" id="GO:0016747">
    <property type="term" value="F:acyltransferase activity, transferring groups other than amino-acyl groups"/>
    <property type="evidence" value="ECO:0007669"/>
    <property type="project" value="InterPro"/>
</dbReference>
<dbReference type="InterPro" id="IPR000182">
    <property type="entry name" value="GNAT_dom"/>
</dbReference>
<dbReference type="PANTHER" id="PTHR43877">
    <property type="entry name" value="AMINOALKYLPHOSPHONATE N-ACETYLTRANSFERASE-RELATED-RELATED"/>
    <property type="match status" value="1"/>
</dbReference>
<dbReference type="EMBL" id="PUFO01000076">
    <property type="protein sequence ID" value="TDG74390.1"/>
    <property type="molecule type" value="Genomic_DNA"/>
</dbReference>
<dbReference type="PANTHER" id="PTHR43877:SF1">
    <property type="entry name" value="ACETYLTRANSFERASE"/>
    <property type="match status" value="1"/>
</dbReference>
<keyword evidence="1" id="KW-0808">Transferase</keyword>
<accession>A0A4R5NJE9</accession>
<evidence type="ECO:0000256" key="1">
    <source>
        <dbReference type="ARBA" id="ARBA00022679"/>
    </source>
</evidence>
<gene>
    <name evidence="4" type="ORF">C5L31_000037</name>
</gene>
<evidence type="ECO:0000259" key="3">
    <source>
        <dbReference type="PROSITE" id="PS51186"/>
    </source>
</evidence>
<evidence type="ECO:0000313" key="5">
    <source>
        <dbReference type="Proteomes" id="UP000294854"/>
    </source>
</evidence>
<dbReference type="STRING" id="1122149.FD44_GL001015"/>
<reference evidence="4 5" key="1">
    <citation type="journal article" date="2019" name="Appl. Microbiol. Biotechnol.">
        <title>Uncovering carbohydrate metabolism through a genotype-phenotype association study of 56 lactic acid bacteria genomes.</title>
        <authorList>
            <person name="Buron-Moles G."/>
            <person name="Chailyan A."/>
            <person name="Dolejs I."/>
            <person name="Forster J."/>
            <person name="Miks M.H."/>
        </authorList>
    </citation>
    <scope>NUCLEOTIDE SEQUENCE [LARGE SCALE GENOMIC DNA]</scope>
    <source>
        <strain evidence="4 5">ATCC 49373</strain>
    </source>
</reference>
<dbReference type="Pfam" id="PF00583">
    <property type="entry name" value="Acetyltransf_1"/>
    <property type="match status" value="1"/>
</dbReference>